<proteinExistence type="inferred from homology"/>
<dbReference type="SUPFAM" id="SSF53448">
    <property type="entry name" value="Nucleotide-diphospho-sugar transferases"/>
    <property type="match status" value="1"/>
</dbReference>
<keyword evidence="2" id="KW-0328">Glycosyltransferase</keyword>
<dbReference type="RefSeq" id="WP_143411547.1">
    <property type="nucleotide sequence ID" value="NZ_VHSF01000003.1"/>
</dbReference>
<dbReference type="InterPro" id="IPR001173">
    <property type="entry name" value="Glyco_trans_2-like"/>
</dbReference>
<dbReference type="EMBL" id="VHSF01000003">
    <property type="protein sequence ID" value="TRO64351.1"/>
    <property type="molecule type" value="Genomic_DNA"/>
</dbReference>
<dbReference type="PANTHER" id="PTHR43630:SF1">
    <property type="entry name" value="POLY-BETA-1,6-N-ACETYL-D-GLUCOSAMINE SYNTHASE"/>
    <property type="match status" value="1"/>
</dbReference>
<evidence type="ECO:0000256" key="4">
    <source>
        <dbReference type="SAM" id="Phobius"/>
    </source>
</evidence>
<keyword evidence="4" id="KW-0472">Membrane</keyword>
<name>A0A550I050_9FLAO</name>
<reference evidence="6 7" key="1">
    <citation type="submission" date="2019-06" db="EMBL/GenBank/DDBJ databases">
        <title>Gramella sabulilitoris sp. nov., isolated from a marine sand.</title>
        <authorList>
            <person name="Yoon J.-H."/>
        </authorList>
    </citation>
    <scope>NUCLEOTIDE SEQUENCE [LARGE SCALE GENOMIC DNA]</scope>
    <source>
        <strain evidence="6 7">HSMS-1</strain>
    </source>
</reference>
<feature type="transmembrane region" description="Helical" evidence="4">
    <location>
        <begin position="349"/>
        <end position="372"/>
    </location>
</feature>
<gene>
    <name evidence="6" type="ORF">FGM01_12730</name>
</gene>
<protein>
    <submittedName>
        <fullName evidence="6">Glycosyltransferase</fullName>
    </submittedName>
</protein>
<evidence type="ECO:0000256" key="2">
    <source>
        <dbReference type="ARBA" id="ARBA00022676"/>
    </source>
</evidence>
<evidence type="ECO:0000313" key="6">
    <source>
        <dbReference type="EMBL" id="TRO64351.1"/>
    </source>
</evidence>
<feature type="domain" description="Glycosyltransferase 2-like" evidence="5">
    <location>
        <begin position="43"/>
        <end position="182"/>
    </location>
</feature>
<evidence type="ECO:0000256" key="1">
    <source>
        <dbReference type="ARBA" id="ARBA00006739"/>
    </source>
</evidence>
<comment type="caution">
    <text evidence="6">The sequence shown here is derived from an EMBL/GenBank/DDBJ whole genome shotgun (WGS) entry which is preliminary data.</text>
</comment>
<feature type="transmembrane region" description="Helical" evidence="4">
    <location>
        <begin position="315"/>
        <end position="337"/>
    </location>
</feature>
<keyword evidence="4" id="KW-1133">Transmembrane helix</keyword>
<evidence type="ECO:0000313" key="7">
    <source>
        <dbReference type="Proteomes" id="UP000315131"/>
    </source>
</evidence>
<evidence type="ECO:0000256" key="3">
    <source>
        <dbReference type="ARBA" id="ARBA00022679"/>
    </source>
</evidence>
<dbReference type="PANTHER" id="PTHR43630">
    <property type="entry name" value="POLY-BETA-1,6-N-ACETYL-D-GLUCOSAMINE SYNTHASE"/>
    <property type="match status" value="1"/>
</dbReference>
<keyword evidence="7" id="KW-1185">Reference proteome</keyword>
<dbReference type="OrthoDB" id="9805625at2"/>
<evidence type="ECO:0000259" key="5">
    <source>
        <dbReference type="Pfam" id="PF00535"/>
    </source>
</evidence>
<keyword evidence="3 6" id="KW-0808">Transferase</keyword>
<dbReference type="Proteomes" id="UP000315131">
    <property type="component" value="Unassembled WGS sequence"/>
</dbReference>
<dbReference type="InterPro" id="IPR029044">
    <property type="entry name" value="Nucleotide-diphossugar_trans"/>
</dbReference>
<comment type="similarity">
    <text evidence="1">Belongs to the glycosyltransferase 2 family.</text>
</comment>
<dbReference type="Gene3D" id="3.90.550.10">
    <property type="entry name" value="Spore Coat Polysaccharide Biosynthesis Protein SpsA, Chain A"/>
    <property type="match status" value="1"/>
</dbReference>
<feature type="transmembrane region" description="Helical" evidence="4">
    <location>
        <begin position="285"/>
        <end position="309"/>
    </location>
</feature>
<feature type="transmembrane region" description="Helical" evidence="4">
    <location>
        <begin position="6"/>
        <end position="25"/>
    </location>
</feature>
<dbReference type="Pfam" id="PF00535">
    <property type="entry name" value="Glycos_transf_2"/>
    <property type="match status" value="1"/>
</dbReference>
<dbReference type="AlphaFoldDB" id="A0A550I050"/>
<accession>A0A550I050</accession>
<keyword evidence="4" id="KW-0812">Transmembrane</keyword>
<sequence>MLLLIFFGLITAAYLGLVISFLYGWKRLPDFDLKGLPAENTFSIIIPYRNEAHNLPRLFNSLTSLNYPGRKFEIILVNDKSTDHSSQLAEIFQHDFRELNIQLLENKRRSASPKKDAILTAIEVSRFDYIATTDADCILPADWLHYFDEVIQLEKPELIAAPVGFASSGTVQKRPYFQNFEEMDFMSLQASTIGAFGIDKAFMCNAANLCYRKETFLQKAGFTENSEIASGDDVFLLQTFRRQGKKLFFIKSRKAGVLTNYQESLGSLISQRIRWAAKTSSYTSILAKFTGVIVFLMNFSLIFFMVLTFLDLFSYRYLMLVFLLKFNVDFILIFKAAKFMNRESLMRHYFWCSIVYPFFTVYVAVASLSGGYDWKGRRFKK</sequence>
<dbReference type="GO" id="GO:0016757">
    <property type="term" value="F:glycosyltransferase activity"/>
    <property type="evidence" value="ECO:0007669"/>
    <property type="project" value="UniProtKB-KW"/>
</dbReference>
<organism evidence="6 7">
    <name type="scientific">Christiangramia sabulilitoris</name>
    <dbReference type="NCBI Taxonomy" id="2583991"/>
    <lineage>
        <taxon>Bacteria</taxon>
        <taxon>Pseudomonadati</taxon>
        <taxon>Bacteroidota</taxon>
        <taxon>Flavobacteriia</taxon>
        <taxon>Flavobacteriales</taxon>
        <taxon>Flavobacteriaceae</taxon>
        <taxon>Christiangramia</taxon>
    </lineage>
</organism>